<comment type="caution">
    <text evidence="1">The sequence shown here is derived from an EMBL/GenBank/DDBJ whole genome shotgun (WGS) entry which is preliminary data.</text>
</comment>
<dbReference type="PATRIC" id="fig|86662.23.peg.1077"/>
<protein>
    <recommendedName>
        <fullName evidence="3">Protoporphyrinogen oxidase</fullName>
    </recommendedName>
</protein>
<dbReference type="AlphaFoldDB" id="A0A1D3MJ37"/>
<evidence type="ECO:0000313" key="1">
    <source>
        <dbReference type="EMBL" id="OFD97798.1"/>
    </source>
</evidence>
<dbReference type="EMBL" id="LXLX01000021">
    <property type="protein sequence ID" value="OFD97798.1"/>
    <property type="molecule type" value="Genomic_DNA"/>
</dbReference>
<sequence>MINFKPENLNQLLKVMLISANKSYDAIKDYEFTGEAVAFRIDFEYIDVALMVTDMLGRSASKFNILPYARPNTNELDYIQFQVYSINEGNFKEMLDTMQGTIILQNCI</sequence>
<accession>A0A1D3MJ37</accession>
<organism evidence="1 2">
    <name type="scientific">Bacillus mycoides</name>
    <dbReference type="NCBI Taxonomy" id="1405"/>
    <lineage>
        <taxon>Bacteria</taxon>
        <taxon>Bacillati</taxon>
        <taxon>Bacillota</taxon>
        <taxon>Bacilli</taxon>
        <taxon>Bacillales</taxon>
        <taxon>Bacillaceae</taxon>
        <taxon>Bacillus</taxon>
        <taxon>Bacillus cereus group</taxon>
    </lineage>
</organism>
<dbReference type="RefSeq" id="WP_002202865.1">
    <property type="nucleotide sequence ID" value="NZ_FMJF01000019.1"/>
</dbReference>
<gene>
    <name evidence="1" type="ORF">BWGOE11_11630</name>
</gene>
<evidence type="ECO:0000313" key="2">
    <source>
        <dbReference type="Proteomes" id="UP000175835"/>
    </source>
</evidence>
<dbReference type="Proteomes" id="UP000175835">
    <property type="component" value="Unassembled WGS sequence"/>
</dbReference>
<proteinExistence type="predicted"/>
<name>A0A1D3MJ37_BACMY</name>
<evidence type="ECO:0008006" key="3">
    <source>
        <dbReference type="Google" id="ProtNLM"/>
    </source>
</evidence>
<reference evidence="1 2" key="1">
    <citation type="submission" date="2016-05" db="EMBL/GenBank/DDBJ databases">
        <title>Bacillus thuringiensis and Bacillus weihenstephanensis as novel biocontrol agents of wilt causing Verticillium species.</title>
        <authorList>
            <person name="Hollensteiner J."/>
            <person name="Wemheuer F."/>
            <person name="Harting R."/>
            <person name="Kolarzyk A."/>
            <person name="Diaz-Valerio S."/>
            <person name="Poehlein A."/>
            <person name="Brzuszkiewicz E."/>
            <person name="Nesemann K."/>
            <person name="Braus-Stromeyer S."/>
            <person name="Braus G."/>
            <person name="Daniel R."/>
            <person name="Liesegang H."/>
        </authorList>
    </citation>
    <scope>NUCLEOTIDE SEQUENCE [LARGE SCALE GENOMIC DNA]</scope>
    <source>
        <strain evidence="1 2">GOE11</strain>
    </source>
</reference>